<evidence type="ECO:0000313" key="3">
    <source>
        <dbReference type="EMBL" id="MBB5018461.1"/>
    </source>
</evidence>
<comment type="caution">
    <text evidence="3">The sequence shown here is derived from an EMBL/GenBank/DDBJ whole genome shotgun (WGS) entry which is preliminary data.</text>
</comment>
<organism evidence="3 4">
    <name type="scientific">Chitinivorax tropicus</name>
    <dbReference type="NCBI Taxonomy" id="714531"/>
    <lineage>
        <taxon>Bacteria</taxon>
        <taxon>Pseudomonadati</taxon>
        <taxon>Pseudomonadota</taxon>
        <taxon>Betaproteobacteria</taxon>
        <taxon>Chitinivorax</taxon>
    </lineage>
</organism>
<dbReference type="EMBL" id="JACHHY010000009">
    <property type="protein sequence ID" value="MBB5018461.1"/>
    <property type="molecule type" value="Genomic_DNA"/>
</dbReference>
<accession>A0A840MTC3</accession>
<feature type="compositionally biased region" description="Low complexity" evidence="1">
    <location>
        <begin position="82"/>
        <end position="91"/>
    </location>
</feature>
<evidence type="ECO:0000256" key="1">
    <source>
        <dbReference type="SAM" id="MobiDB-lite"/>
    </source>
</evidence>
<feature type="chain" id="PRO_5032772387" evidence="2">
    <location>
        <begin position="27"/>
        <end position="105"/>
    </location>
</feature>
<proteinExistence type="predicted"/>
<dbReference type="AlphaFoldDB" id="A0A840MTC3"/>
<keyword evidence="4" id="KW-1185">Reference proteome</keyword>
<feature type="signal peptide" evidence="2">
    <location>
        <begin position="1"/>
        <end position="26"/>
    </location>
</feature>
<name>A0A840MTC3_9PROT</name>
<dbReference type="RefSeq" id="WP_246490918.1">
    <property type="nucleotide sequence ID" value="NZ_JACHHY010000009.1"/>
</dbReference>
<feature type="region of interest" description="Disordered" evidence="1">
    <location>
        <begin position="82"/>
        <end position="105"/>
    </location>
</feature>
<gene>
    <name evidence="3" type="ORF">HNQ59_001750</name>
</gene>
<evidence type="ECO:0000256" key="2">
    <source>
        <dbReference type="SAM" id="SignalP"/>
    </source>
</evidence>
<sequence>MPRPTPCQFAALLWALALPLATPTQAKEPASQPPTLPPIKLSFTSALRDYRAFTDAAVNNWRDTNELVGRIGGWRAYAAESAAEPLPSADANPSSMPHQHPTEQK</sequence>
<reference evidence="3 4" key="1">
    <citation type="submission" date="2020-08" db="EMBL/GenBank/DDBJ databases">
        <title>Genomic Encyclopedia of Type Strains, Phase IV (KMG-IV): sequencing the most valuable type-strain genomes for metagenomic binning, comparative biology and taxonomic classification.</title>
        <authorList>
            <person name="Goeker M."/>
        </authorList>
    </citation>
    <scope>NUCLEOTIDE SEQUENCE [LARGE SCALE GENOMIC DNA]</scope>
    <source>
        <strain evidence="3 4">DSM 27165</strain>
    </source>
</reference>
<keyword evidence="2" id="KW-0732">Signal</keyword>
<dbReference type="Proteomes" id="UP000575898">
    <property type="component" value="Unassembled WGS sequence"/>
</dbReference>
<evidence type="ECO:0000313" key="4">
    <source>
        <dbReference type="Proteomes" id="UP000575898"/>
    </source>
</evidence>
<protein>
    <submittedName>
        <fullName evidence="3">Uncharacterized protein</fullName>
    </submittedName>
</protein>